<evidence type="ECO:0000313" key="2">
    <source>
        <dbReference type="EMBL" id="SCJ42627.1"/>
    </source>
</evidence>
<dbReference type="EMBL" id="FMHG01000001">
    <property type="protein sequence ID" value="SCJ42627.1"/>
    <property type="molecule type" value="Genomic_DNA"/>
</dbReference>
<dbReference type="GO" id="GO:0006352">
    <property type="term" value="P:DNA-templated transcription initiation"/>
    <property type="evidence" value="ECO:0007669"/>
    <property type="project" value="InterPro"/>
</dbReference>
<accession>A0A1C6GBN5</accession>
<feature type="domain" description="RNA polymerase sigma-70 region 4" evidence="1">
    <location>
        <begin position="103"/>
        <end position="145"/>
    </location>
</feature>
<dbReference type="Pfam" id="PF04545">
    <property type="entry name" value="Sigma70_r4"/>
    <property type="match status" value="1"/>
</dbReference>
<dbReference type="GO" id="GO:0003700">
    <property type="term" value="F:DNA-binding transcription factor activity"/>
    <property type="evidence" value="ECO:0007669"/>
    <property type="project" value="InterPro"/>
</dbReference>
<dbReference type="InterPro" id="IPR036388">
    <property type="entry name" value="WH-like_DNA-bd_sf"/>
</dbReference>
<dbReference type="SUPFAM" id="SSF88659">
    <property type="entry name" value="Sigma3 and sigma4 domains of RNA polymerase sigma factors"/>
    <property type="match status" value="1"/>
</dbReference>
<dbReference type="Gene3D" id="1.10.10.10">
    <property type="entry name" value="Winged helix-like DNA-binding domain superfamily/Winged helix DNA-binding domain"/>
    <property type="match status" value="1"/>
</dbReference>
<gene>
    <name evidence="2" type="ORF">SAMEA3545359_00309</name>
</gene>
<evidence type="ECO:0000259" key="1">
    <source>
        <dbReference type="Pfam" id="PF04545"/>
    </source>
</evidence>
<dbReference type="InterPro" id="IPR013324">
    <property type="entry name" value="RNA_pol_sigma_r3/r4-like"/>
</dbReference>
<organism evidence="2">
    <name type="scientific">uncultured Anaerotruncus sp</name>
    <dbReference type="NCBI Taxonomy" id="905011"/>
    <lineage>
        <taxon>Bacteria</taxon>
        <taxon>Bacillati</taxon>
        <taxon>Bacillota</taxon>
        <taxon>Clostridia</taxon>
        <taxon>Eubacteriales</taxon>
        <taxon>Oscillospiraceae</taxon>
        <taxon>Anaerotruncus</taxon>
        <taxon>environmental samples</taxon>
    </lineage>
</organism>
<dbReference type="InterPro" id="IPR007630">
    <property type="entry name" value="RNA_pol_sigma70_r4"/>
</dbReference>
<protein>
    <submittedName>
        <fullName evidence="2">RNA polymerase sigma-70 factor, sigma-B/F/G subfamily</fullName>
    </submittedName>
</protein>
<name>A0A1C6GBN5_9FIRM</name>
<proteinExistence type="predicted"/>
<reference evidence="2" key="1">
    <citation type="submission" date="2015-09" db="EMBL/GenBank/DDBJ databases">
        <authorList>
            <consortium name="Pathogen Informatics"/>
        </authorList>
    </citation>
    <scope>NUCLEOTIDE SEQUENCE</scope>
    <source>
        <strain evidence="2">2789STDY5834896</strain>
    </source>
</reference>
<dbReference type="AlphaFoldDB" id="A0A1C6GBN5"/>
<sequence length="146" mass="16969">MFTAADQLSQLPHLRREIGQLQRRIETLRDQVVYTADRVQSSQRQFPYRAGTVRIVGLDMQHSESRRYQQQIAGLLAVLRQRQRRLLQLAAALEKQIAALPDSRHRQVLTLRFIEGLTAAQTAQVMDYSHRQVDRLQKEAAAQLRR</sequence>